<reference evidence="3" key="1">
    <citation type="journal article" date="2019" name="Int. J. Syst. Evol. Microbiol.">
        <title>The Global Catalogue of Microorganisms (GCM) 10K type strain sequencing project: providing services to taxonomists for standard genome sequencing and annotation.</title>
        <authorList>
            <consortium name="The Broad Institute Genomics Platform"/>
            <consortium name="The Broad Institute Genome Sequencing Center for Infectious Disease"/>
            <person name="Wu L."/>
            <person name="Ma J."/>
        </authorList>
    </citation>
    <scope>NUCLEOTIDE SEQUENCE [LARGE SCALE GENOMIC DNA]</scope>
    <source>
        <strain evidence="3">NBRC 12467</strain>
    </source>
</reference>
<dbReference type="SUPFAM" id="SSF53850">
    <property type="entry name" value="Periplasmic binding protein-like II"/>
    <property type="match status" value="1"/>
</dbReference>
<organism evidence="2 3">
    <name type="scientific">Gluconobacter sphaericus NBRC 12467</name>
    <dbReference type="NCBI Taxonomy" id="1307951"/>
    <lineage>
        <taxon>Bacteria</taxon>
        <taxon>Pseudomonadati</taxon>
        <taxon>Pseudomonadota</taxon>
        <taxon>Alphaproteobacteria</taxon>
        <taxon>Acetobacterales</taxon>
        <taxon>Acetobacteraceae</taxon>
        <taxon>Gluconobacter</taxon>
    </lineage>
</organism>
<dbReference type="Pfam" id="PF09084">
    <property type="entry name" value="NMT1"/>
    <property type="match status" value="1"/>
</dbReference>
<accession>A0AA37SIZ4</accession>
<dbReference type="InterPro" id="IPR015168">
    <property type="entry name" value="SsuA/THI5"/>
</dbReference>
<proteinExistence type="predicted"/>
<gene>
    <name evidence="2" type="ORF">GCM10007872_23470</name>
</gene>
<dbReference type="PANTHER" id="PTHR30024">
    <property type="entry name" value="ALIPHATIC SULFONATES-BINDING PROTEIN-RELATED"/>
    <property type="match status" value="1"/>
</dbReference>
<dbReference type="Proteomes" id="UP001156708">
    <property type="component" value="Unassembled WGS sequence"/>
</dbReference>
<protein>
    <submittedName>
        <fullName evidence="2">ABC transporter substrate-binding protein</fullName>
    </submittedName>
</protein>
<feature type="domain" description="SsuA/THI5-like" evidence="1">
    <location>
        <begin position="35"/>
        <end position="164"/>
    </location>
</feature>
<evidence type="ECO:0000259" key="1">
    <source>
        <dbReference type="Pfam" id="PF09084"/>
    </source>
</evidence>
<dbReference type="AlphaFoldDB" id="A0AA37SIZ4"/>
<sequence>MHIDIVKGLQVSLKIGVHNANLHLFLASHWPALFNGIAVEFVHYDDGRESARFLTRGEIDICGTGSTPPIIAQANGAEVEYIAASARRPHNGALVTTPTSAIADIRDLQEARIALVDGSFHTYLLARLLDGVGLTLRDVRRVELSPSASLTHLLDGKVDAWIAMSPLLEKAISKNFVKVIAECGDKIPNRSVFWTIRNRKLSASQKEDVLSRLITLGREISADPERAARILTDARTEHVDLNTWSTAIAARDWSIHAADREIADEQQEEADTLLRHGDLSREIAVLDAMRL</sequence>
<dbReference type="Gene3D" id="3.40.190.10">
    <property type="entry name" value="Periplasmic binding protein-like II"/>
    <property type="match status" value="2"/>
</dbReference>
<comment type="caution">
    <text evidence="2">The sequence shown here is derived from an EMBL/GenBank/DDBJ whole genome shotgun (WGS) entry which is preliminary data.</text>
</comment>
<keyword evidence="3" id="KW-1185">Reference proteome</keyword>
<evidence type="ECO:0000313" key="3">
    <source>
        <dbReference type="Proteomes" id="UP001156708"/>
    </source>
</evidence>
<dbReference type="EMBL" id="BSNZ01000015">
    <property type="protein sequence ID" value="GLQ85438.1"/>
    <property type="molecule type" value="Genomic_DNA"/>
</dbReference>
<name>A0AA37SIZ4_9PROT</name>
<evidence type="ECO:0000313" key="2">
    <source>
        <dbReference type="EMBL" id="GLQ85438.1"/>
    </source>
</evidence>